<reference evidence="8" key="1">
    <citation type="submission" date="2025-08" db="UniProtKB">
        <authorList>
            <consortium name="RefSeq"/>
        </authorList>
    </citation>
    <scope>IDENTIFICATION</scope>
</reference>
<keyword evidence="7" id="KW-1185">Reference proteome</keyword>
<dbReference type="SUPFAM" id="SSF57716">
    <property type="entry name" value="Glucocorticoid receptor-like (DNA-binding domain)"/>
    <property type="match status" value="1"/>
</dbReference>
<dbReference type="Proteomes" id="UP001652582">
    <property type="component" value="Chromosome Z"/>
</dbReference>
<gene>
    <name evidence="8" type="primary">LOC112050437</name>
</gene>
<proteinExistence type="predicted"/>
<keyword evidence="2 5" id="KW-0863">Zinc-finger</keyword>
<dbReference type="GO" id="GO:0008270">
    <property type="term" value="F:zinc ion binding"/>
    <property type="evidence" value="ECO:0007669"/>
    <property type="project" value="UniProtKB-KW"/>
</dbReference>
<dbReference type="GO" id="GO:0003677">
    <property type="term" value="F:DNA binding"/>
    <property type="evidence" value="ECO:0007669"/>
    <property type="project" value="UniProtKB-UniRule"/>
</dbReference>
<evidence type="ECO:0000256" key="3">
    <source>
        <dbReference type="ARBA" id="ARBA00022833"/>
    </source>
</evidence>
<evidence type="ECO:0000256" key="4">
    <source>
        <dbReference type="ARBA" id="ARBA00023125"/>
    </source>
</evidence>
<dbReference type="SMART" id="SM00868">
    <property type="entry name" value="zf-AD"/>
    <property type="match status" value="1"/>
</dbReference>
<dbReference type="RefSeq" id="XP_023944479.1">
    <property type="nucleotide sequence ID" value="XM_024088711.2"/>
</dbReference>
<dbReference type="InterPro" id="IPR012934">
    <property type="entry name" value="Znf_AD"/>
</dbReference>
<dbReference type="InterPro" id="IPR038441">
    <property type="entry name" value="THAP_Znf_sf"/>
</dbReference>
<dbReference type="GeneID" id="112050437"/>
<evidence type="ECO:0000256" key="1">
    <source>
        <dbReference type="ARBA" id="ARBA00022723"/>
    </source>
</evidence>
<organism evidence="7 8">
    <name type="scientific">Bicyclus anynana</name>
    <name type="common">Squinting bush brown butterfly</name>
    <dbReference type="NCBI Taxonomy" id="110368"/>
    <lineage>
        <taxon>Eukaryota</taxon>
        <taxon>Metazoa</taxon>
        <taxon>Ecdysozoa</taxon>
        <taxon>Arthropoda</taxon>
        <taxon>Hexapoda</taxon>
        <taxon>Insecta</taxon>
        <taxon>Pterygota</taxon>
        <taxon>Neoptera</taxon>
        <taxon>Endopterygota</taxon>
        <taxon>Lepidoptera</taxon>
        <taxon>Glossata</taxon>
        <taxon>Ditrysia</taxon>
        <taxon>Papilionoidea</taxon>
        <taxon>Nymphalidae</taxon>
        <taxon>Satyrinae</taxon>
        <taxon>Satyrini</taxon>
        <taxon>Mycalesina</taxon>
        <taxon>Bicyclus</taxon>
    </lineage>
</organism>
<protein>
    <submittedName>
        <fullName evidence="8">Uncharacterized protein LOC112050437</fullName>
    </submittedName>
</protein>
<sequence length="171" mass="19351">MKCFLRECDTTTENLYEKTKPGAIDVSFVKFPKDPNTRKLWLKSLCIIDPLPDDAKICSLHFLDDDLYLKNGVLRVSSAAIPIIMPFCTICQDTTNKLFSLTKYKVEQVFAAIARIPVCTNIKPGICTACLVSLGDSILFKQMCQDSRMILEEFALKITPALTSVRRRVFF</sequence>
<evidence type="ECO:0000259" key="6">
    <source>
        <dbReference type="PROSITE" id="PS50950"/>
    </source>
</evidence>
<dbReference type="OrthoDB" id="5982876at2759"/>
<dbReference type="SMART" id="SM00980">
    <property type="entry name" value="THAP"/>
    <property type="match status" value="1"/>
</dbReference>
<dbReference type="Pfam" id="PF05485">
    <property type="entry name" value="THAP"/>
    <property type="match status" value="1"/>
</dbReference>
<dbReference type="InterPro" id="IPR006612">
    <property type="entry name" value="THAP_Znf"/>
</dbReference>
<dbReference type="GO" id="GO:0005634">
    <property type="term" value="C:nucleus"/>
    <property type="evidence" value="ECO:0007669"/>
    <property type="project" value="InterPro"/>
</dbReference>
<evidence type="ECO:0000313" key="7">
    <source>
        <dbReference type="Proteomes" id="UP001652582"/>
    </source>
</evidence>
<dbReference type="PROSITE" id="PS50950">
    <property type="entry name" value="ZF_THAP"/>
    <property type="match status" value="1"/>
</dbReference>
<dbReference type="AlphaFoldDB" id="A0A6J1NC44"/>
<keyword evidence="3" id="KW-0862">Zinc</keyword>
<dbReference type="Gene3D" id="6.20.210.20">
    <property type="entry name" value="THAP domain"/>
    <property type="match status" value="1"/>
</dbReference>
<evidence type="ECO:0000256" key="2">
    <source>
        <dbReference type="ARBA" id="ARBA00022771"/>
    </source>
</evidence>
<evidence type="ECO:0000313" key="8">
    <source>
        <dbReference type="RefSeq" id="XP_023944479.1"/>
    </source>
</evidence>
<keyword evidence="1" id="KW-0479">Metal-binding</keyword>
<dbReference type="KEGG" id="bany:112050437"/>
<feature type="domain" description="THAP-type" evidence="6">
    <location>
        <begin position="1"/>
        <end position="85"/>
    </location>
</feature>
<name>A0A6J1NC44_BICAN</name>
<evidence type="ECO:0000256" key="5">
    <source>
        <dbReference type="PROSITE-ProRule" id="PRU00309"/>
    </source>
</evidence>
<accession>A0A6J1NC44</accession>
<keyword evidence="4 5" id="KW-0238">DNA-binding</keyword>